<organism evidence="2 3">
    <name type="scientific">Phytophthora pseudosyringae</name>
    <dbReference type="NCBI Taxonomy" id="221518"/>
    <lineage>
        <taxon>Eukaryota</taxon>
        <taxon>Sar</taxon>
        <taxon>Stramenopiles</taxon>
        <taxon>Oomycota</taxon>
        <taxon>Peronosporomycetes</taxon>
        <taxon>Peronosporales</taxon>
        <taxon>Peronosporaceae</taxon>
        <taxon>Phytophthora</taxon>
    </lineage>
</organism>
<feature type="compositionally biased region" description="Basic and acidic residues" evidence="1">
    <location>
        <begin position="55"/>
        <end position="65"/>
    </location>
</feature>
<feature type="region of interest" description="Disordered" evidence="1">
    <location>
        <begin position="1"/>
        <end position="99"/>
    </location>
</feature>
<feature type="compositionally biased region" description="Acidic residues" evidence="1">
    <location>
        <begin position="75"/>
        <end position="87"/>
    </location>
</feature>
<evidence type="ECO:0000256" key="1">
    <source>
        <dbReference type="SAM" id="MobiDB-lite"/>
    </source>
</evidence>
<evidence type="ECO:0000313" key="3">
    <source>
        <dbReference type="Proteomes" id="UP000694044"/>
    </source>
</evidence>
<feature type="compositionally biased region" description="Basic residues" evidence="1">
    <location>
        <begin position="35"/>
        <end position="50"/>
    </location>
</feature>
<feature type="compositionally biased region" description="Basic and acidic residues" evidence="1">
    <location>
        <begin position="12"/>
        <end position="25"/>
    </location>
</feature>
<dbReference type="Proteomes" id="UP000694044">
    <property type="component" value="Unassembled WGS sequence"/>
</dbReference>
<protein>
    <submittedName>
        <fullName evidence="2">Uncharacterized protein</fullName>
    </submittedName>
</protein>
<name>A0A8T1VF74_9STRA</name>
<dbReference type="AlphaFoldDB" id="A0A8T1VF74"/>
<accession>A0A8T1VF74</accession>
<sequence>MAARRTGPPPQERSRSLSMRRDKPTKVVAVDTKTPKRLTKSIPKQKKRSRSASNSRERSTSRSRQEQAVVAVDIGSEDDESDEEEEGNIPAGVPELEVD</sequence>
<gene>
    <name evidence="2" type="ORF">PHYPSEUDO_008005</name>
</gene>
<proteinExistence type="predicted"/>
<dbReference type="EMBL" id="JAGDFM010000320">
    <property type="protein sequence ID" value="KAG7379947.1"/>
    <property type="molecule type" value="Genomic_DNA"/>
</dbReference>
<reference evidence="2" key="1">
    <citation type="submission" date="2021-02" db="EMBL/GenBank/DDBJ databases">
        <authorList>
            <person name="Palmer J.M."/>
        </authorList>
    </citation>
    <scope>NUCLEOTIDE SEQUENCE</scope>
    <source>
        <strain evidence="2">SCRP734</strain>
    </source>
</reference>
<comment type="caution">
    <text evidence="2">The sequence shown here is derived from an EMBL/GenBank/DDBJ whole genome shotgun (WGS) entry which is preliminary data.</text>
</comment>
<evidence type="ECO:0000313" key="2">
    <source>
        <dbReference type="EMBL" id="KAG7379947.1"/>
    </source>
</evidence>
<keyword evidence="3" id="KW-1185">Reference proteome</keyword>